<accession>A0A2A6BKH4</accession>
<feature type="compositionally biased region" description="Basic and acidic residues" evidence="1">
    <location>
        <begin position="1"/>
        <end position="16"/>
    </location>
</feature>
<organism evidence="2 3">
    <name type="scientific">Pristionchus pacificus</name>
    <name type="common">Parasitic nematode worm</name>
    <dbReference type="NCBI Taxonomy" id="54126"/>
    <lineage>
        <taxon>Eukaryota</taxon>
        <taxon>Metazoa</taxon>
        <taxon>Ecdysozoa</taxon>
        <taxon>Nematoda</taxon>
        <taxon>Chromadorea</taxon>
        <taxon>Rhabditida</taxon>
        <taxon>Rhabditina</taxon>
        <taxon>Diplogasteromorpha</taxon>
        <taxon>Diplogasteroidea</taxon>
        <taxon>Neodiplogasteridae</taxon>
        <taxon>Pristionchus</taxon>
    </lineage>
</organism>
<feature type="region of interest" description="Disordered" evidence="1">
    <location>
        <begin position="1"/>
        <end position="107"/>
    </location>
</feature>
<reference evidence="2" key="2">
    <citation type="submission" date="2022-06" db="UniProtKB">
        <authorList>
            <consortium name="EnsemblMetazoa"/>
        </authorList>
    </citation>
    <scope>IDENTIFICATION</scope>
    <source>
        <strain evidence="2">PS312</strain>
    </source>
</reference>
<accession>A0A8R1UQ73</accession>
<sequence>MTSKDHDYGPAKKRDAINSNDSASKQPIETLAMVERRERLSKKRKIFMDSDNAESAEEQQTKKGMRVGKGNERQESASEPPPSADPPSADAEKPREEFAKANDVFEV</sequence>
<evidence type="ECO:0000313" key="3">
    <source>
        <dbReference type="Proteomes" id="UP000005239"/>
    </source>
</evidence>
<proteinExistence type="predicted"/>
<dbReference type="Proteomes" id="UP000005239">
    <property type="component" value="Unassembled WGS sequence"/>
</dbReference>
<evidence type="ECO:0000256" key="1">
    <source>
        <dbReference type="SAM" id="MobiDB-lite"/>
    </source>
</evidence>
<feature type="compositionally biased region" description="Polar residues" evidence="1">
    <location>
        <begin position="17"/>
        <end position="27"/>
    </location>
</feature>
<protein>
    <submittedName>
        <fullName evidence="2">Uncharacterized protein</fullName>
    </submittedName>
</protein>
<keyword evidence="3" id="KW-1185">Reference proteome</keyword>
<name>A0A2A6BKH4_PRIPA</name>
<reference evidence="3" key="1">
    <citation type="journal article" date="2008" name="Nat. Genet.">
        <title>The Pristionchus pacificus genome provides a unique perspective on nematode lifestyle and parasitism.</title>
        <authorList>
            <person name="Dieterich C."/>
            <person name="Clifton S.W."/>
            <person name="Schuster L.N."/>
            <person name="Chinwalla A."/>
            <person name="Delehaunty K."/>
            <person name="Dinkelacker I."/>
            <person name="Fulton L."/>
            <person name="Fulton R."/>
            <person name="Godfrey J."/>
            <person name="Minx P."/>
            <person name="Mitreva M."/>
            <person name="Roeseler W."/>
            <person name="Tian H."/>
            <person name="Witte H."/>
            <person name="Yang S.P."/>
            <person name="Wilson R.K."/>
            <person name="Sommer R.J."/>
        </authorList>
    </citation>
    <scope>NUCLEOTIDE SEQUENCE [LARGE SCALE GENOMIC DNA]</scope>
    <source>
        <strain evidence="3">PS312</strain>
    </source>
</reference>
<gene>
    <name evidence="2" type="primary">WBGene00274300</name>
</gene>
<dbReference type="EnsemblMetazoa" id="PPA35931.1">
    <property type="protein sequence ID" value="PPA35931.1"/>
    <property type="gene ID" value="WBGene00274300"/>
</dbReference>
<dbReference type="AlphaFoldDB" id="A0A2A6BKH4"/>
<evidence type="ECO:0000313" key="2">
    <source>
        <dbReference type="EnsemblMetazoa" id="PPA35931.1"/>
    </source>
</evidence>
<feature type="compositionally biased region" description="Basic and acidic residues" evidence="1">
    <location>
        <begin position="90"/>
        <end position="100"/>
    </location>
</feature>